<dbReference type="RefSeq" id="XP_041686076.1">
    <property type="nucleotide sequence ID" value="XM_041820170.1"/>
</dbReference>
<organism evidence="2 3">
    <name type="scientific">Fusarium mangiferae</name>
    <name type="common">Mango malformation disease fungus</name>
    <dbReference type="NCBI Taxonomy" id="192010"/>
    <lineage>
        <taxon>Eukaryota</taxon>
        <taxon>Fungi</taxon>
        <taxon>Dikarya</taxon>
        <taxon>Ascomycota</taxon>
        <taxon>Pezizomycotina</taxon>
        <taxon>Sordariomycetes</taxon>
        <taxon>Hypocreomycetidae</taxon>
        <taxon>Hypocreales</taxon>
        <taxon>Nectriaceae</taxon>
        <taxon>Fusarium</taxon>
        <taxon>Fusarium fujikuroi species complex</taxon>
    </lineage>
</organism>
<dbReference type="Proteomes" id="UP000184255">
    <property type="component" value="Unassembled WGS sequence"/>
</dbReference>
<evidence type="ECO:0000256" key="1">
    <source>
        <dbReference type="SAM" id="MobiDB-lite"/>
    </source>
</evidence>
<accession>A0A1L7TMI1</accession>
<evidence type="ECO:0000313" key="2">
    <source>
        <dbReference type="EMBL" id="CVK99878.1"/>
    </source>
</evidence>
<feature type="compositionally biased region" description="Basic and acidic residues" evidence="1">
    <location>
        <begin position="62"/>
        <end position="74"/>
    </location>
</feature>
<proteinExistence type="predicted"/>
<dbReference type="VEuPathDB" id="FungiDB:FMAN_02588"/>
<feature type="compositionally biased region" description="Low complexity" evidence="1">
    <location>
        <begin position="87"/>
        <end position="97"/>
    </location>
</feature>
<protein>
    <submittedName>
        <fullName evidence="2">Uncharacterized protein</fullName>
    </submittedName>
</protein>
<dbReference type="GeneID" id="65081859"/>
<dbReference type="EMBL" id="FCQH01000010">
    <property type="protein sequence ID" value="CVK99878.1"/>
    <property type="molecule type" value="Genomic_DNA"/>
</dbReference>
<keyword evidence="3" id="KW-1185">Reference proteome</keyword>
<comment type="caution">
    <text evidence="2">The sequence shown here is derived from an EMBL/GenBank/DDBJ whole genome shotgun (WGS) entry which is preliminary data.</text>
</comment>
<feature type="region of interest" description="Disordered" evidence="1">
    <location>
        <begin position="1"/>
        <end position="131"/>
    </location>
</feature>
<name>A0A1L7TMI1_FUSMA</name>
<feature type="compositionally biased region" description="Basic and acidic residues" evidence="1">
    <location>
        <begin position="115"/>
        <end position="131"/>
    </location>
</feature>
<feature type="compositionally biased region" description="Low complexity" evidence="1">
    <location>
        <begin position="35"/>
        <end position="50"/>
    </location>
</feature>
<reference evidence="3" key="1">
    <citation type="journal article" date="2016" name="Genome Biol. Evol.">
        <title>Comparative 'omics' of the Fusarium fujikuroi species complex highlights differences in genetic potential and metabolite synthesis.</title>
        <authorList>
            <person name="Niehaus E.-M."/>
            <person name="Muensterkoetter M."/>
            <person name="Proctor R.H."/>
            <person name="Brown D.W."/>
            <person name="Sharon A."/>
            <person name="Idan Y."/>
            <person name="Oren-Young L."/>
            <person name="Sieber C.M."/>
            <person name="Novak O."/>
            <person name="Pencik A."/>
            <person name="Tarkowska D."/>
            <person name="Hromadova K."/>
            <person name="Freeman S."/>
            <person name="Maymon M."/>
            <person name="Elazar M."/>
            <person name="Youssef S.A."/>
            <person name="El-Shabrawy E.S.M."/>
            <person name="Shalaby A.B.A."/>
            <person name="Houterman P."/>
            <person name="Brock N.L."/>
            <person name="Burkhardt I."/>
            <person name="Tsavkelova E.A."/>
            <person name="Dickschat J.S."/>
            <person name="Galuszka P."/>
            <person name="Gueldener U."/>
            <person name="Tudzynski B."/>
        </authorList>
    </citation>
    <scope>NUCLEOTIDE SEQUENCE [LARGE SCALE GENOMIC DNA]</scope>
    <source>
        <strain evidence="3">MRC7560</strain>
    </source>
</reference>
<gene>
    <name evidence="2" type="ORF">FMAN_02588</name>
</gene>
<sequence length="131" mass="13739">MPDQSKKANQPKKGTGSKGEATRPVNGEASGSGGNSSTQNQSASTYTPTTSGGGGNAQETPRTPERVEDWRDGTSDSWNTFNRREGNNNNVGGSSSGTAYPPELDLSSDEEDENQPDKKDESKGDGKGKDV</sequence>
<dbReference type="AlphaFoldDB" id="A0A1L7TMI1"/>
<evidence type="ECO:0000313" key="3">
    <source>
        <dbReference type="Proteomes" id="UP000184255"/>
    </source>
</evidence>